<dbReference type="Proteomes" id="UP000245283">
    <property type="component" value="Unassembled WGS sequence"/>
</dbReference>
<comment type="caution">
    <text evidence="5">The sequence shown here is derived from an EMBL/GenBank/DDBJ whole genome shotgun (WGS) entry which is preliminary data.</text>
</comment>
<keyword evidence="6" id="KW-1185">Reference proteome</keyword>
<organism evidence="5 6">
    <name type="scientific">Ancrocorticia populi</name>
    <dbReference type="NCBI Taxonomy" id="2175228"/>
    <lineage>
        <taxon>Bacteria</taxon>
        <taxon>Bacillati</taxon>
        <taxon>Actinomycetota</taxon>
        <taxon>Actinomycetes</taxon>
        <taxon>Actinomycetales</taxon>
        <taxon>Actinomycetaceae</taxon>
        <taxon>Ancrocorticia</taxon>
    </lineage>
</organism>
<dbReference type="SMART" id="SM00354">
    <property type="entry name" value="HTH_LACI"/>
    <property type="match status" value="1"/>
</dbReference>
<evidence type="ECO:0000259" key="4">
    <source>
        <dbReference type="PROSITE" id="PS50932"/>
    </source>
</evidence>
<dbReference type="PROSITE" id="PS50932">
    <property type="entry name" value="HTH_LACI_2"/>
    <property type="match status" value="1"/>
</dbReference>
<dbReference type="GO" id="GO:0000976">
    <property type="term" value="F:transcription cis-regulatory region binding"/>
    <property type="evidence" value="ECO:0007669"/>
    <property type="project" value="TreeGrafter"/>
</dbReference>
<dbReference type="PANTHER" id="PTHR30146:SF109">
    <property type="entry name" value="HTH-TYPE TRANSCRIPTIONAL REGULATOR GALS"/>
    <property type="match status" value="1"/>
</dbReference>
<dbReference type="PANTHER" id="PTHR30146">
    <property type="entry name" value="LACI-RELATED TRANSCRIPTIONAL REPRESSOR"/>
    <property type="match status" value="1"/>
</dbReference>
<evidence type="ECO:0000256" key="3">
    <source>
        <dbReference type="ARBA" id="ARBA00023163"/>
    </source>
</evidence>
<evidence type="ECO:0000313" key="6">
    <source>
        <dbReference type="Proteomes" id="UP000245283"/>
    </source>
</evidence>
<dbReference type="AlphaFoldDB" id="A0A2V1K785"/>
<accession>A0A2V1K785</accession>
<name>A0A2V1K785_9ACTO</name>
<dbReference type="SUPFAM" id="SSF53822">
    <property type="entry name" value="Periplasmic binding protein-like I"/>
    <property type="match status" value="1"/>
</dbReference>
<evidence type="ECO:0000313" key="5">
    <source>
        <dbReference type="EMBL" id="PWF26963.1"/>
    </source>
</evidence>
<protein>
    <submittedName>
        <fullName evidence="5">LacI family transcriptional regulator</fullName>
    </submittedName>
</protein>
<keyword evidence="1" id="KW-0805">Transcription regulation</keyword>
<dbReference type="InterPro" id="IPR046335">
    <property type="entry name" value="LacI/GalR-like_sensor"/>
</dbReference>
<dbReference type="InterPro" id="IPR028082">
    <property type="entry name" value="Peripla_BP_I"/>
</dbReference>
<keyword evidence="3" id="KW-0804">Transcription</keyword>
<dbReference type="SUPFAM" id="SSF47413">
    <property type="entry name" value="lambda repressor-like DNA-binding domains"/>
    <property type="match status" value="1"/>
</dbReference>
<evidence type="ECO:0000256" key="2">
    <source>
        <dbReference type="ARBA" id="ARBA00023125"/>
    </source>
</evidence>
<gene>
    <name evidence="5" type="ORF">DD236_00670</name>
</gene>
<dbReference type="Gene3D" id="1.10.260.40">
    <property type="entry name" value="lambda repressor-like DNA-binding domains"/>
    <property type="match status" value="1"/>
</dbReference>
<dbReference type="RefSeq" id="WP_109092464.1">
    <property type="nucleotide sequence ID" value="NZ_QETB01000001.1"/>
</dbReference>
<dbReference type="CDD" id="cd06267">
    <property type="entry name" value="PBP1_LacI_sugar_binding-like"/>
    <property type="match status" value="1"/>
</dbReference>
<dbReference type="Pfam" id="PF13377">
    <property type="entry name" value="Peripla_BP_3"/>
    <property type="match status" value="1"/>
</dbReference>
<feature type="domain" description="HTH lacI-type" evidence="4">
    <location>
        <begin position="5"/>
        <end position="59"/>
    </location>
</feature>
<evidence type="ECO:0000256" key="1">
    <source>
        <dbReference type="ARBA" id="ARBA00023015"/>
    </source>
</evidence>
<dbReference type="Gene3D" id="3.40.50.2300">
    <property type="match status" value="2"/>
</dbReference>
<dbReference type="EMBL" id="QETB01000001">
    <property type="protein sequence ID" value="PWF26963.1"/>
    <property type="molecule type" value="Genomic_DNA"/>
</dbReference>
<proteinExistence type="predicted"/>
<keyword evidence="2" id="KW-0238">DNA-binding</keyword>
<dbReference type="GO" id="GO:0003700">
    <property type="term" value="F:DNA-binding transcription factor activity"/>
    <property type="evidence" value="ECO:0007669"/>
    <property type="project" value="TreeGrafter"/>
</dbReference>
<reference evidence="6" key="1">
    <citation type="submission" date="2018-05" db="EMBL/GenBank/DDBJ databases">
        <authorList>
            <person name="Li Y."/>
        </authorList>
    </citation>
    <scope>NUCLEOTIDE SEQUENCE [LARGE SCALE GENOMIC DNA]</scope>
    <source>
        <strain evidence="6">sk1b4</strain>
    </source>
</reference>
<dbReference type="CDD" id="cd01392">
    <property type="entry name" value="HTH_LacI"/>
    <property type="match status" value="1"/>
</dbReference>
<dbReference type="OrthoDB" id="37081at2"/>
<sequence length="329" mass="35508">MYTAVTQAEVARQAGVSRTLVSMALSGSPRVAAETRQRIEKVAAELGYTRDLSAATLASASNSPIIGIVAPNFNNPFFQDLIAALDANAEESALLPLVATADNDPAKEANVIRRFRELRVRGLAVFSPGLDRKDLVETGSKIPLVVIGDSDIGGKVDSIRLDEAAAAQSVLEHVRTRGWKEAIYLVDVATEHDRGLDRRRSALAAQATALGVKLDVLEFSSGIDATISHAMANQSQSRTAFICHNDFLSMEVISALRGAGLRVGKDAAVISYDNTRLAAEFAGNFTSVDQKLERQAQAVLELINSRAEYFDREARELVFPPRLVKRSSS</sequence>
<dbReference type="InterPro" id="IPR000843">
    <property type="entry name" value="HTH_LacI"/>
</dbReference>
<dbReference type="Pfam" id="PF00356">
    <property type="entry name" value="LacI"/>
    <property type="match status" value="1"/>
</dbReference>
<dbReference type="InterPro" id="IPR010982">
    <property type="entry name" value="Lambda_DNA-bd_dom_sf"/>
</dbReference>